<dbReference type="RefSeq" id="WP_093310813.1">
    <property type="nucleotide sequence ID" value="NZ_FOZG01000001.1"/>
</dbReference>
<dbReference type="InterPro" id="IPR044926">
    <property type="entry name" value="RGS_subdomain_2"/>
</dbReference>
<dbReference type="SUPFAM" id="SSF48097">
    <property type="entry name" value="Regulator of G-protein signaling, RGS"/>
    <property type="match status" value="1"/>
</dbReference>
<organism evidence="1 2">
    <name type="scientific">Sphingomonas jatrophae</name>
    <dbReference type="NCBI Taxonomy" id="1166337"/>
    <lineage>
        <taxon>Bacteria</taxon>
        <taxon>Pseudomonadati</taxon>
        <taxon>Pseudomonadota</taxon>
        <taxon>Alphaproteobacteria</taxon>
        <taxon>Sphingomonadales</taxon>
        <taxon>Sphingomonadaceae</taxon>
        <taxon>Sphingomonas</taxon>
    </lineage>
</organism>
<dbReference type="Proteomes" id="UP000198824">
    <property type="component" value="Unassembled WGS sequence"/>
</dbReference>
<keyword evidence="2" id="KW-1185">Reference proteome</keyword>
<evidence type="ECO:0000313" key="2">
    <source>
        <dbReference type="Proteomes" id="UP000198824"/>
    </source>
</evidence>
<dbReference type="Gene3D" id="1.10.167.10">
    <property type="entry name" value="Regulator of G-protein Signalling 4, domain 2"/>
    <property type="match status" value="1"/>
</dbReference>
<evidence type="ECO:0000313" key="1">
    <source>
        <dbReference type="EMBL" id="SFR81609.1"/>
    </source>
</evidence>
<accession>A0A1I6JRK9</accession>
<protein>
    <submittedName>
        <fullName evidence="1">Uncharacterized protein</fullName>
    </submittedName>
</protein>
<gene>
    <name evidence="1" type="ORF">SAMN05192580_0731</name>
</gene>
<name>A0A1I6JRK9_9SPHN</name>
<dbReference type="AlphaFoldDB" id="A0A1I6JRK9"/>
<sequence length="274" mass="30081">MAKTQTISTAKTIKDVDKALASATKAVSMLGIKIAFRKPDMNKLALAMKDDEEAEVQLIEDGPNIKVAIAAGNYKSVLGIHNVLAEKDLEKLAATLRSLQKQGFGSFKKELAEVEKKLKGPDQKVVDKLDKEAGALRKVIAALQAERAAMAKMGFQDIMKDSKRKKEFEAHLKKEMAFESVEFLRDINKDAEYLKKTYIGDKATNQININSATVKKIMAGAHPKIAGPEIIKLLDGDNVPRYRKSVTDALDATMKAKQVDLDKLNKALGQALNS</sequence>
<proteinExistence type="predicted"/>
<dbReference type="EMBL" id="FOZG01000001">
    <property type="protein sequence ID" value="SFR81609.1"/>
    <property type="molecule type" value="Genomic_DNA"/>
</dbReference>
<dbReference type="InterPro" id="IPR036305">
    <property type="entry name" value="RGS_sf"/>
</dbReference>
<reference evidence="1 2" key="1">
    <citation type="submission" date="2016-10" db="EMBL/GenBank/DDBJ databases">
        <authorList>
            <person name="de Groot N.N."/>
        </authorList>
    </citation>
    <scope>NUCLEOTIDE SEQUENCE [LARGE SCALE GENOMIC DNA]</scope>
    <source>
        <strain evidence="1 2">S5-249</strain>
    </source>
</reference>